<evidence type="ECO:0000313" key="1">
    <source>
        <dbReference type="EMBL" id="DAF56897.1"/>
    </source>
</evidence>
<dbReference type="EMBL" id="BK032724">
    <property type="protein sequence ID" value="DAF56897.1"/>
    <property type="molecule type" value="Genomic_DNA"/>
</dbReference>
<reference evidence="1" key="1">
    <citation type="journal article" date="2021" name="Proc. Natl. Acad. Sci. U.S.A.">
        <title>A Catalog of Tens of Thousands of Viruses from Human Metagenomes Reveals Hidden Associations with Chronic Diseases.</title>
        <authorList>
            <person name="Tisza M.J."/>
            <person name="Buck C.B."/>
        </authorList>
    </citation>
    <scope>NUCLEOTIDE SEQUENCE</scope>
    <source>
        <strain evidence="1">CtiJm4</strain>
    </source>
</reference>
<dbReference type="GO" id="GO:0051536">
    <property type="term" value="F:iron-sulfur cluster binding"/>
    <property type="evidence" value="ECO:0007669"/>
    <property type="project" value="InterPro"/>
</dbReference>
<dbReference type="GO" id="GO:0030430">
    <property type="term" value="C:host cell cytoplasm"/>
    <property type="evidence" value="ECO:0007669"/>
    <property type="project" value="InterPro"/>
</dbReference>
<dbReference type="GO" id="GO:0046718">
    <property type="term" value="P:symbiont entry into host cell"/>
    <property type="evidence" value="ECO:0007669"/>
    <property type="project" value="InterPro"/>
</dbReference>
<dbReference type="InterPro" id="IPR006487">
    <property type="entry name" value="Phage_lambda_L"/>
</dbReference>
<sequence>MALELPVGMKLELAKLEQDALLELWDIDLTRLTSVRGTQGIMYRLHNGVNEKGESVVWKGQTYQPYPIKGSGFENSVKGTSNRPTLAISNLFGLITGLVNEFDDCLGAVVCRRQLYANNLDPINFSNNSNPKHNTNNEIVNYYVIEQVESLAVDVVRFRLAVPTELDGLLLPARMMMSNTCQFIYRSPECGYTGAPVANEKDQPTTDPKEDKCSKCMTGCSLRNNTRNFGAYIAIDKL</sequence>
<proteinExistence type="predicted"/>
<name>A0A8S5T0V7_9CAUD</name>
<organism evidence="1">
    <name type="scientific">Siphoviridae sp. ctiJm4</name>
    <dbReference type="NCBI Taxonomy" id="2827916"/>
    <lineage>
        <taxon>Viruses</taxon>
        <taxon>Duplodnaviria</taxon>
        <taxon>Heunggongvirae</taxon>
        <taxon>Uroviricota</taxon>
        <taxon>Caudoviricetes</taxon>
    </lineage>
</organism>
<dbReference type="Pfam" id="PF05100">
    <property type="entry name" value="Phage_tail_L"/>
    <property type="match status" value="1"/>
</dbReference>
<accession>A0A8S5T0V7</accession>
<protein>
    <submittedName>
        <fullName evidence="1">Minor tail protein L</fullName>
    </submittedName>
</protein>
<dbReference type="NCBIfam" id="TIGR01600">
    <property type="entry name" value="phage_tail_L"/>
    <property type="match status" value="1"/>
</dbReference>